<name>A0AAV7VC53_PLEWA</name>
<dbReference type="EMBL" id="JANPWB010000003">
    <property type="protein sequence ID" value="KAJ1197702.1"/>
    <property type="molecule type" value="Genomic_DNA"/>
</dbReference>
<evidence type="ECO:0000313" key="3">
    <source>
        <dbReference type="Proteomes" id="UP001066276"/>
    </source>
</evidence>
<evidence type="ECO:0000256" key="1">
    <source>
        <dbReference type="SAM" id="MobiDB-lite"/>
    </source>
</evidence>
<feature type="region of interest" description="Disordered" evidence="1">
    <location>
        <begin position="1"/>
        <end position="48"/>
    </location>
</feature>
<reference evidence="2" key="1">
    <citation type="journal article" date="2022" name="bioRxiv">
        <title>Sequencing and chromosome-scale assembly of the giantPleurodeles waltlgenome.</title>
        <authorList>
            <person name="Brown T."/>
            <person name="Elewa A."/>
            <person name="Iarovenko S."/>
            <person name="Subramanian E."/>
            <person name="Araus A.J."/>
            <person name="Petzold A."/>
            <person name="Susuki M."/>
            <person name="Suzuki K.-i.T."/>
            <person name="Hayashi T."/>
            <person name="Toyoda A."/>
            <person name="Oliveira C."/>
            <person name="Osipova E."/>
            <person name="Leigh N.D."/>
            <person name="Simon A."/>
            <person name="Yun M.H."/>
        </authorList>
    </citation>
    <scope>NUCLEOTIDE SEQUENCE</scope>
    <source>
        <strain evidence="2">20211129_DDA</strain>
        <tissue evidence="2">Liver</tissue>
    </source>
</reference>
<feature type="region of interest" description="Disordered" evidence="1">
    <location>
        <begin position="90"/>
        <end position="117"/>
    </location>
</feature>
<organism evidence="2 3">
    <name type="scientific">Pleurodeles waltl</name>
    <name type="common">Iberian ribbed newt</name>
    <dbReference type="NCBI Taxonomy" id="8319"/>
    <lineage>
        <taxon>Eukaryota</taxon>
        <taxon>Metazoa</taxon>
        <taxon>Chordata</taxon>
        <taxon>Craniata</taxon>
        <taxon>Vertebrata</taxon>
        <taxon>Euteleostomi</taxon>
        <taxon>Amphibia</taxon>
        <taxon>Batrachia</taxon>
        <taxon>Caudata</taxon>
        <taxon>Salamandroidea</taxon>
        <taxon>Salamandridae</taxon>
        <taxon>Pleurodelinae</taxon>
        <taxon>Pleurodeles</taxon>
    </lineage>
</organism>
<proteinExistence type="predicted"/>
<dbReference type="AlphaFoldDB" id="A0AAV7VC53"/>
<accession>A0AAV7VC53</accession>
<sequence length="117" mass="13046">MRVSELCRPGLCSDSAVPGPHQRGRPRVERRQEDSGADSSSRRSVRWPRRGCWAEPSLGPVRARGWRARRRRTRPRRAASWTAVGIEPVKARHSGVAEREPAAADGAQRYGAGEDHN</sequence>
<evidence type="ECO:0000313" key="2">
    <source>
        <dbReference type="EMBL" id="KAJ1197702.1"/>
    </source>
</evidence>
<comment type="caution">
    <text evidence="2">The sequence shown here is derived from an EMBL/GenBank/DDBJ whole genome shotgun (WGS) entry which is preliminary data.</text>
</comment>
<keyword evidence="3" id="KW-1185">Reference proteome</keyword>
<dbReference type="Proteomes" id="UP001066276">
    <property type="component" value="Chromosome 2_1"/>
</dbReference>
<gene>
    <name evidence="2" type="ORF">NDU88_001558</name>
</gene>
<protein>
    <submittedName>
        <fullName evidence="2">Uncharacterized protein</fullName>
    </submittedName>
</protein>